<sequence length="422" mass="43657">MPEQTMPERIVIAGASLGGLRAAEQLRSAGWEGELVVIGDEAHPPYNRPPLSKEMLARPGTPEEALAALAFRPRRSATGITWKLGSGVAAANLARRTVTTHDGEVLGFSGLVVATGLRPARVPVPGPLAGRHVVRTLEDTLALHTDLVPGARVAVVGSGFIGCEVAATASGLGCRVTLIEGTSGPMERPLGAELSSGVRRMLNDHGVATLAGTRVIRFLGGQRCTGLVLADGRVLEADVVVEAVGSHANTEWLQGNGLDLDNGVECDEHLRVLDSAGTPVAGVVAVGDIARYPDPLAGGPARRVEHWATPTDTAKIAAPTLVAGLRGEEPGPAASPLPSFWTDLFALRIQGVGSPARADAVGILEGDPARPADGVALGYYREERLIGAVTAGLPAQKHLQYRQAVLDAQASGSRVPEPLPAA</sequence>
<keyword evidence="3" id="KW-0274">FAD</keyword>
<name>A0ABP7D884_9MICC</name>
<reference evidence="7" key="1">
    <citation type="journal article" date="2019" name="Int. J. Syst. Evol. Microbiol.">
        <title>The Global Catalogue of Microorganisms (GCM) 10K type strain sequencing project: providing services to taxonomists for standard genome sequencing and annotation.</title>
        <authorList>
            <consortium name="The Broad Institute Genomics Platform"/>
            <consortium name="The Broad Institute Genome Sequencing Center for Infectious Disease"/>
            <person name="Wu L."/>
            <person name="Ma J."/>
        </authorList>
    </citation>
    <scope>NUCLEOTIDE SEQUENCE [LARGE SCALE GENOMIC DNA]</scope>
    <source>
        <strain evidence="7">JCM 30742</strain>
    </source>
</reference>
<dbReference type="EMBL" id="BAABEO010000031">
    <property type="protein sequence ID" value="GAA3700779.1"/>
    <property type="molecule type" value="Genomic_DNA"/>
</dbReference>
<dbReference type="RefSeq" id="WP_345153939.1">
    <property type="nucleotide sequence ID" value="NZ_BAABEO010000031.1"/>
</dbReference>
<evidence type="ECO:0000259" key="5">
    <source>
        <dbReference type="Pfam" id="PF07992"/>
    </source>
</evidence>
<comment type="cofactor">
    <cofactor evidence="1">
        <name>FAD</name>
        <dbReference type="ChEBI" id="CHEBI:57692"/>
    </cofactor>
</comment>
<comment type="caution">
    <text evidence="6">The sequence shown here is derived from an EMBL/GenBank/DDBJ whole genome shotgun (WGS) entry which is preliminary data.</text>
</comment>
<dbReference type="SUPFAM" id="SSF55424">
    <property type="entry name" value="FAD/NAD-linked reductases, dimerisation (C-terminal) domain"/>
    <property type="match status" value="1"/>
</dbReference>
<dbReference type="PRINTS" id="PR00368">
    <property type="entry name" value="FADPNR"/>
</dbReference>
<dbReference type="InterPro" id="IPR016156">
    <property type="entry name" value="FAD/NAD-linked_Rdtase_dimer_sf"/>
</dbReference>
<feature type="domain" description="FAD/NAD(P)-binding" evidence="5">
    <location>
        <begin position="9"/>
        <end position="305"/>
    </location>
</feature>
<dbReference type="SUPFAM" id="SSF51905">
    <property type="entry name" value="FAD/NAD(P)-binding domain"/>
    <property type="match status" value="1"/>
</dbReference>
<gene>
    <name evidence="6" type="ORF">GCM10023081_41710</name>
</gene>
<evidence type="ECO:0000256" key="1">
    <source>
        <dbReference type="ARBA" id="ARBA00001974"/>
    </source>
</evidence>
<dbReference type="Pfam" id="PF07992">
    <property type="entry name" value="Pyr_redox_2"/>
    <property type="match status" value="1"/>
</dbReference>
<dbReference type="Proteomes" id="UP001500752">
    <property type="component" value="Unassembled WGS sequence"/>
</dbReference>
<organism evidence="6 7">
    <name type="scientific">Arthrobacter ginkgonis</name>
    <dbReference type="NCBI Taxonomy" id="1630594"/>
    <lineage>
        <taxon>Bacteria</taxon>
        <taxon>Bacillati</taxon>
        <taxon>Actinomycetota</taxon>
        <taxon>Actinomycetes</taxon>
        <taxon>Micrococcales</taxon>
        <taxon>Micrococcaceae</taxon>
        <taxon>Arthrobacter</taxon>
    </lineage>
</organism>
<accession>A0ABP7D884</accession>
<keyword evidence="2" id="KW-0285">Flavoprotein</keyword>
<evidence type="ECO:0000256" key="4">
    <source>
        <dbReference type="ARBA" id="ARBA00023002"/>
    </source>
</evidence>
<keyword evidence="7" id="KW-1185">Reference proteome</keyword>
<dbReference type="InterPro" id="IPR036188">
    <property type="entry name" value="FAD/NAD-bd_sf"/>
</dbReference>
<evidence type="ECO:0000313" key="6">
    <source>
        <dbReference type="EMBL" id="GAA3700779.1"/>
    </source>
</evidence>
<dbReference type="InterPro" id="IPR023753">
    <property type="entry name" value="FAD/NAD-binding_dom"/>
</dbReference>
<protein>
    <submittedName>
        <fullName evidence="6">FAD/NAD(P)-binding oxidoreductase</fullName>
    </submittedName>
</protein>
<dbReference type="Gene3D" id="3.30.390.30">
    <property type="match status" value="1"/>
</dbReference>
<dbReference type="Gene3D" id="3.50.50.60">
    <property type="entry name" value="FAD/NAD(P)-binding domain"/>
    <property type="match status" value="2"/>
</dbReference>
<dbReference type="PANTHER" id="PTHR43557:SF2">
    <property type="entry name" value="RIESKE DOMAIN-CONTAINING PROTEIN-RELATED"/>
    <property type="match status" value="1"/>
</dbReference>
<evidence type="ECO:0000256" key="2">
    <source>
        <dbReference type="ARBA" id="ARBA00022630"/>
    </source>
</evidence>
<dbReference type="PANTHER" id="PTHR43557">
    <property type="entry name" value="APOPTOSIS-INDUCING FACTOR 1"/>
    <property type="match status" value="1"/>
</dbReference>
<dbReference type="InterPro" id="IPR050446">
    <property type="entry name" value="FAD-oxidoreductase/Apoptosis"/>
</dbReference>
<evidence type="ECO:0000313" key="7">
    <source>
        <dbReference type="Proteomes" id="UP001500752"/>
    </source>
</evidence>
<dbReference type="PRINTS" id="PR00411">
    <property type="entry name" value="PNDRDTASEI"/>
</dbReference>
<proteinExistence type="predicted"/>
<keyword evidence="4" id="KW-0560">Oxidoreductase</keyword>
<evidence type="ECO:0000256" key="3">
    <source>
        <dbReference type="ARBA" id="ARBA00022827"/>
    </source>
</evidence>